<proteinExistence type="predicted"/>
<name>A0A3M7QFV4_BRAPC</name>
<organism evidence="2 3">
    <name type="scientific">Brachionus plicatilis</name>
    <name type="common">Marine rotifer</name>
    <name type="synonym">Brachionus muelleri</name>
    <dbReference type="NCBI Taxonomy" id="10195"/>
    <lineage>
        <taxon>Eukaryota</taxon>
        <taxon>Metazoa</taxon>
        <taxon>Spiralia</taxon>
        <taxon>Gnathifera</taxon>
        <taxon>Rotifera</taxon>
        <taxon>Eurotatoria</taxon>
        <taxon>Monogononta</taxon>
        <taxon>Pseudotrocha</taxon>
        <taxon>Ploima</taxon>
        <taxon>Brachionidae</taxon>
        <taxon>Brachionus</taxon>
    </lineage>
</organism>
<dbReference type="OrthoDB" id="420169at2759"/>
<evidence type="ECO:0000313" key="2">
    <source>
        <dbReference type="EMBL" id="RNA10133.1"/>
    </source>
</evidence>
<evidence type="ECO:0008006" key="4">
    <source>
        <dbReference type="Google" id="ProtNLM"/>
    </source>
</evidence>
<feature type="non-terminal residue" evidence="2">
    <location>
        <position position="284"/>
    </location>
</feature>
<keyword evidence="3" id="KW-1185">Reference proteome</keyword>
<gene>
    <name evidence="2" type="ORF">BpHYR1_036025</name>
</gene>
<dbReference type="EMBL" id="REGN01006291">
    <property type="protein sequence ID" value="RNA10133.1"/>
    <property type="molecule type" value="Genomic_DNA"/>
</dbReference>
<sequence length="284" mass="33770">MIIDKMDRSNNIAYLQEFFNRTQKNGESVDDYPRTLKKAYNKAFKASMSEDANKALLGRFRTGIIPEIQSIMCTTEPKSYDEAVEMANKIERSLELKIDTMNINRVDHDQFRGISESKDYSTKTWTGLRKRDNSPFRNGRNLKIEKQRYEGSSNNQRIKGPSSLPRDDENLIQIFNFVYKMREHIVKEIERIRHKFYQEHSDGVLVYMNQNKKEFLKYLAREQKFRHENVSKNLDETKIFIPFAREDQIVNFHDDLVIKTDLIYEEELFGLDETENIKKIEELK</sequence>
<evidence type="ECO:0000313" key="3">
    <source>
        <dbReference type="Proteomes" id="UP000276133"/>
    </source>
</evidence>
<accession>A0A3M7QFV4</accession>
<dbReference type="Proteomes" id="UP000276133">
    <property type="component" value="Unassembled WGS sequence"/>
</dbReference>
<protein>
    <recommendedName>
        <fullName evidence="4">Retrotransposon gag domain-containing protein</fullName>
    </recommendedName>
</protein>
<reference evidence="2 3" key="1">
    <citation type="journal article" date="2018" name="Sci. Rep.">
        <title>Genomic signatures of local adaptation to the degree of environmental predictability in rotifers.</title>
        <authorList>
            <person name="Franch-Gras L."/>
            <person name="Hahn C."/>
            <person name="Garcia-Roger E.M."/>
            <person name="Carmona M.J."/>
            <person name="Serra M."/>
            <person name="Gomez A."/>
        </authorList>
    </citation>
    <scope>NUCLEOTIDE SEQUENCE [LARGE SCALE GENOMIC DNA]</scope>
    <source>
        <strain evidence="2">HYR1</strain>
    </source>
</reference>
<dbReference type="AlphaFoldDB" id="A0A3M7QFV4"/>
<comment type="caution">
    <text evidence="2">The sequence shown here is derived from an EMBL/GenBank/DDBJ whole genome shotgun (WGS) entry which is preliminary data.</text>
</comment>
<feature type="region of interest" description="Disordered" evidence="1">
    <location>
        <begin position="145"/>
        <end position="165"/>
    </location>
</feature>
<evidence type="ECO:0000256" key="1">
    <source>
        <dbReference type="SAM" id="MobiDB-lite"/>
    </source>
</evidence>